<evidence type="ECO:0000313" key="3">
    <source>
        <dbReference type="EMBL" id="QHT80906.1"/>
    </source>
</evidence>
<dbReference type="EMBL" id="MN739976">
    <property type="protein sequence ID" value="QHT80906.1"/>
    <property type="molecule type" value="Genomic_DNA"/>
</dbReference>
<evidence type="ECO:0000256" key="1">
    <source>
        <dbReference type="ARBA" id="ARBA00022676"/>
    </source>
</evidence>
<dbReference type="InterPro" id="IPR002516">
    <property type="entry name" value="Glyco_trans_11"/>
</dbReference>
<dbReference type="Pfam" id="PF01531">
    <property type="entry name" value="Glyco_transf_11"/>
    <property type="match status" value="1"/>
</dbReference>
<reference evidence="3" key="1">
    <citation type="journal article" date="2020" name="Nature">
        <title>Giant virus diversity and host interactions through global metagenomics.</title>
        <authorList>
            <person name="Schulz F."/>
            <person name="Roux S."/>
            <person name="Paez-Espino D."/>
            <person name="Jungbluth S."/>
            <person name="Walsh D.A."/>
            <person name="Denef V.J."/>
            <person name="McMahon K.D."/>
            <person name="Konstantinidis K.T."/>
            <person name="Eloe-Fadrosh E.A."/>
            <person name="Kyrpides N.C."/>
            <person name="Woyke T."/>
        </authorList>
    </citation>
    <scope>NUCLEOTIDE SEQUENCE</scope>
    <source>
        <strain evidence="3">GVMAG-M-3300023184-135</strain>
    </source>
</reference>
<dbReference type="GO" id="GO:0008107">
    <property type="term" value="F:galactoside 2-alpha-L-fucosyltransferase activity"/>
    <property type="evidence" value="ECO:0007669"/>
    <property type="project" value="InterPro"/>
</dbReference>
<sequence length="295" mass="34034">MPAIIVPHLMGGLGNWLFQVAAAVKFAQNCGLEYRLTKNHCALSPHSNVDYFLTIFSKFTTLVSTEGSKTFVMREPEELQEVTNVEEMVGYWKDRCNVLLVYGYYQKHRYIPRFFRQMLTFPEVDDSKVRDTCFIHIRGGDYVNHFLHDVKLEPYYRRCIAIMKERGMEKFSVFTNDKDYASSRGFLEDVDHEFIDAPEIESLVLMSKCRAGICANSSFSWWGAYLNPDRPICMPGKWFNNPQYDISGYYFPGVFIIDTVNADDLQSPKLENDIETAVGLHDSIDPPVCNSERES</sequence>
<dbReference type="GO" id="GO:0005975">
    <property type="term" value="P:carbohydrate metabolic process"/>
    <property type="evidence" value="ECO:0007669"/>
    <property type="project" value="InterPro"/>
</dbReference>
<organism evidence="3">
    <name type="scientific">viral metagenome</name>
    <dbReference type="NCBI Taxonomy" id="1070528"/>
    <lineage>
        <taxon>unclassified sequences</taxon>
        <taxon>metagenomes</taxon>
        <taxon>organismal metagenomes</taxon>
    </lineage>
</organism>
<accession>A0A6C0HLA1</accession>
<dbReference type="PANTHER" id="PTHR11927:SF9">
    <property type="entry name" value="L-FUCOSYLTRANSFERASE"/>
    <property type="match status" value="1"/>
</dbReference>
<dbReference type="PANTHER" id="PTHR11927">
    <property type="entry name" value="GALACTOSIDE 2-L-FUCOSYLTRANSFERASE"/>
    <property type="match status" value="1"/>
</dbReference>
<keyword evidence="1" id="KW-0328">Glycosyltransferase</keyword>
<dbReference type="GO" id="GO:0016020">
    <property type="term" value="C:membrane"/>
    <property type="evidence" value="ECO:0007669"/>
    <property type="project" value="InterPro"/>
</dbReference>
<proteinExistence type="predicted"/>
<protein>
    <recommendedName>
        <fullName evidence="4">Glycosyltransferase</fullName>
    </recommendedName>
</protein>
<dbReference type="AlphaFoldDB" id="A0A6C0HLA1"/>
<dbReference type="CDD" id="cd11301">
    <property type="entry name" value="Fut1_Fut2_like"/>
    <property type="match status" value="1"/>
</dbReference>
<evidence type="ECO:0008006" key="4">
    <source>
        <dbReference type="Google" id="ProtNLM"/>
    </source>
</evidence>
<name>A0A6C0HLA1_9ZZZZ</name>
<evidence type="ECO:0000256" key="2">
    <source>
        <dbReference type="ARBA" id="ARBA00022679"/>
    </source>
</evidence>
<keyword evidence="2" id="KW-0808">Transferase</keyword>